<sequence length="81" mass="8718">MGGKPPDDSSRFRTNDAQNRNPISFGLLRSVSLSFAQNAQLRPCLNSGPISVSISSSIVERIAPSTTTLPAHPHDKFALLQ</sequence>
<dbReference type="Gramene" id="KOM54778">
    <property type="protein sequence ID" value="KOM54778"/>
    <property type="gene ID" value="LR48_Vigan10g067000"/>
</dbReference>
<organism evidence="2 3">
    <name type="scientific">Phaseolus angularis</name>
    <name type="common">Azuki bean</name>
    <name type="synonym">Vigna angularis</name>
    <dbReference type="NCBI Taxonomy" id="3914"/>
    <lineage>
        <taxon>Eukaryota</taxon>
        <taxon>Viridiplantae</taxon>
        <taxon>Streptophyta</taxon>
        <taxon>Embryophyta</taxon>
        <taxon>Tracheophyta</taxon>
        <taxon>Spermatophyta</taxon>
        <taxon>Magnoliopsida</taxon>
        <taxon>eudicotyledons</taxon>
        <taxon>Gunneridae</taxon>
        <taxon>Pentapetalae</taxon>
        <taxon>rosids</taxon>
        <taxon>fabids</taxon>
        <taxon>Fabales</taxon>
        <taxon>Fabaceae</taxon>
        <taxon>Papilionoideae</taxon>
        <taxon>50 kb inversion clade</taxon>
        <taxon>NPAAA clade</taxon>
        <taxon>indigoferoid/millettioid clade</taxon>
        <taxon>Phaseoleae</taxon>
        <taxon>Vigna</taxon>
    </lineage>
</organism>
<evidence type="ECO:0000313" key="3">
    <source>
        <dbReference type="Proteomes" id="UP000053144"/>
    </source>
</evidence>
<dbReference type="EMBL" id="CM003380">
    <property type="protein sequence ID" value="KOM54778.1"/>
    <property type="molecule type" value="Genomic_DNA"/>
</dbReference>
<gene>
    <name evidence="2" type="ORF">LR48_Vigan10g067000</name>
</gene>
<protein>
    <submittedName>
        <fullName evidence="2">Uncharacterized protein</fullName>
    </submittedName>
</protein>
<reference evidence="3" key="1">
    <citation type="journal article" date="2015" name="Proc. Natl. Acad. Sci. U.S.A.">
        <title>Genome sequencing of adzuki bean (Vigna angularis) provides insight into high starch and low fat accumulation and domestication.</title>
        <authorList>
            <person name="Yang K."/>
            <person name="Tian Z."/>
            <person name="Chen C."/>
            <person name="Luo L."/>
            <person name="Zhao B."/>
            <person name="Wang Z."/>
            <person name="Yu L."/>
            <person name="Li Y."/>
            <person name="Sun Y."/>
            <person name="Li W."/>
            <person name="Chen Y."/>
            <person name="Li Y."/>
            <person name="Zhang Y."/>
            <person name="Ai D."/>
            <person name="Zhao J."/>
            <person name="Shang C."/>
            <person name="Ma Y."/>
            <person name="Wu B."/>
            <person name="Wang M."/>
            <person name="Gao L."/>
            <person name="Sun D."/>
            <person name="Zhang P."/>
            <person name="Guo F."/>
            <person name="Wang W."/>
            <person name="Li Y."/>
            <person name="Wang J."/>
            <person name="Varshney R.K."/>
            <person name="Wang J."/>
            <person name="Ling H.Q."/>
            <person name="Wan P."/>
        </authorList>
    </citation>
    <scope>NUCLEOTIDE SEQUENCE</scope>
    <source>
        <strain evidence="3">cv. Jingnong 6</strain>
    </source>
</reference>
<dbReference type="AlphaFoldDB" id="A0A0L9VIF8"/>
<feature type="compositionally biased region" description="Basic and acidic residues" evidence="1">
    <location>
        <begin position="1"/>
        <end position="14"/>
    </location>
</feature>
<dbReference type="Proteomes" id="UP000053144">
    <property type="component" value="Chromosome 10"/>
</dbReference>
<evidence type="ECO:0000313" key="2">
    <source>
        <dbReference type="EMBL" id="KOM54778.1"/>
    </source>
</evidence>
<accession>A0A0L9VIF8</accession>
<evidence type="ECO:0000256" key="1">
    <source>
        <dbReference type="SAM" id="MobiDB-lite"/>
    </source>
</evidence>
<name>A0A0L9VIF8_PHAAN</name>
<proteinExistence type="predicted"/>
<feature type="region of interest" description="Disordered" evidence="1">
    <location>
        <begin position="1"/>
        <end position="20"/>
    </location>
</feature>